<proteinExistence type="predicted"/>
<keyword evidence="3" id="KW-1185">Reference proteome</keyword>
<reference evidence="2 3" key="1">
    <citation type="submission" date="2019-05" db="EMBL/GenBank/DDBJ databases">
        <title>Another draft genome of Portunus trituberculatus and its Hox gene families provides insights of decapod evolution.</title>
        <authorList>
            <person name="Jeong J.-H."/>
            <person name="Song I."/>
            <person name="Kim S."/>
            <person name="Choi T."/>
            <person name="Kim D."/>
            <person name="Ryu S."/>
            <person name="Kim W."/>
        </authorList>
    </citation>
    <scope>NUCLEOTIDE SEQUENCE [LARGE SCALE GENOMIC DNA]</scope>
    <source>
        <tissue evidence="2">Muscle</tissue>
    </source>
</reference>
<dbReference type="Proteomes" id="UP000324222">
    <property type="component" value="Unassembled WGS sequence"/>
</dbReference>
<sequence>MQYSGTNISSPVSPVSPSFVFLLFFLPLLLLFVLHHLFLGSGEGGGAVNMIRGFVVGNRGRTAHVTQPVKSPHSRSCLALIAVERLANYRRIIPPLE</sequence>
<feature type="transmembrane region" description="Helical" evidence="1">
    <location>
        <begin position="20"/>
        <end position="40"/>
    </location>
</feature>
<dbReference type="EMBL" id="VSRR010026075">
    <property type="protein sequence ID" value="MPC67318.1"/>
    <property type="molecule type" value="Genomic_DNA"/>
</dbReference>
<name>A0A5B7HEI6_PORTR</name>
<keyword evidence="1" id="KW-1133">Transmembrane helix</keyword>
<evidence type="ECO:0000313" key="3">
    <source>
        <dbReference type="Proteomes" id="UP000324222"/>
    </source>
</evidence>
<comment type="caution">
    <text evidence="2">The sequence shown here is derived from an EMBL/GenBank/DDBJ whole genome shotgun (WGS) entry which is preliminary data.</text>
</comment>
<gene>
    <name evidence="2" type="ORF">E2C01_061491</name>
</gene>
<accession>A0A5B7HEI6</accession>
<dbReference type="AlphaFoldDB" id="A0A5B7HEI6"/>
<keyword evidence="1" id="KW-0472">Membrane</keyword>
<organism evidence="2 3">
    <name type="scientific">Portunus trituberculatus</name>
    <name type="common">Swimming crab</name>
    <name type="synonym">Neptunus trituberculatus</name>
    <dbReference type="NCBI Taxonomy" id="210409"/>
    <lineage>
        <taxon>Eukaryota</taxon>
        <taxon>Metazoa</taxon>
        <taxon>Ecdysozoa</taxon>
        <taxon>Arthropoda</taxon>
        <taxon>Crustacea</taxon>
        <taxon>Multicrustacea</taxon>
        <taxon>Malacostraca</taxon>
        <taxon>Eumalacostraca</taxon>
        <taxon>Eucarida</taxon>
        <taxon>Decapoda</taxon>
        <taxon>Pleocyemata</taxon>
        <taxon>Brachyura</taxon>
        <taxon>Eubrachyura</taxon>
        <taxon>Portunoidea</taxon>
        <taxon>Portunidae</taxon>
        <taxon>Portuninae</taxon>
        <taxon>Portunus</taxon>
    </lineage>
</organism>
<evidence type="ECO:0000256" key="1">
    <source>
        <dbReference type="SAM" id="Phobius"/>
    </source>
</evidence>
<evidence type="ECO:0000313" key="2">
    <source>
        <dbReference type="EMBL" id="MPC67318.1"/>
    </source>
</evidence>
<protein>
    <submittedName>
        <fullName evidence="2">Uncharacterized protein</fullName>
    </submittedName>
</protein>
<keyword evidence="1" id="KW-0812">Transmembrane</keyword>